<keyword evidence="2" id="KW-1185">Reference proteome</keyword>
<reference evidence="1" key="1">
    <citation type="submission" date="2023-05" db="EMBL/GenBank/DDBJ databases">
        <title>Anaerotaeda fermentans gen. nov., sp. nov., a novel anaerobic planctomycete of the new family within the order Sedimentisphaerales isolated from Taman Peninsula, Russia.</title>
        <authorList>
            <person name="Khomyakova M.A."/>
            <person name="Merkel A.Y."/>
            <person name="Slobodkin A.I."/>
        </authorList>
    </citation>
    <scope>NUCLEOTIDE SEQUENCE</scope>
    <source>
        <strain evidence="1">M17dextr</strain>
    </source>
</reference>
<proteinExistence type="predicted"/>
<evidence type="ECO:0000313" key="1">
    <source>
        <dbReference type="EMBL" id="MDI6449387.1"/>
    </source>
</evidence>
<dbReference type="EMBL" id="JASCXX010000010">
    <property type="protein sequence ID" value="MDI6449387.1"/>
    <property type="molecule type" value="Genomic_DNA"/>
</dbReference>
<accession>A0AAW6TVL6</accession>
<comment type="caution">
    <text evidence="1">The sequence shown here is derived from an EMBL/GenBank/DDBJ whole genome shotgun (WGS) entry which is preliminary data.</text>
</comment>
<evidence type="ECO:0000313" key="2">
    <source>
        <dbReference type="Proteomes" id="UP001431776"/>
    </source>
</evidence>
<dbReference type="Proteomes" id="UP001431776">
    <property type="component" value="Unassembled WGS sequence"/>
</dbReference>
<protein>
    <submittedName>
        <fullName evidence="1">Uncharacterized protein</fullName>
    </submittedName>
</protein>
<gene>
    <name evidence="1" type="ORF">QJ522_10075</name>
</gene>
<organism evidence="1 2">
    <name type="scientific">Anaerobaca lacustris</name>
    <dbReference type="NCBI Taxonomy" id="3044600"/>
    <lineage>
        <taxon>Bacteria</taxon>
        <taxon>Pseudomonadati</taxon>
        <taxon>Planctomycetota</taxon>
        <taxon>Phycisphaerae</taxon>
        <taxon>Sedimentisphaerales</taxon>
        <taxon>Anaerobacaceae</taxon>
        <taxon>Anaerobaca</taxon>
    </lineage>
</organism>
<dbReference type="AlphaFoldDB" id="A0AAW6TVL6"/>
<sequence>MVYRDLQCGQVVLEDVPDLVQIDAEVVVYEVIPWAYDSTRPMHSAM</sequence>
<name>A0AAW6TVL6_9BACT</name>